<dbReference type="RefSeq" id="WP_128194734.1">
    <property type="nucleotide sequence ID" value="NZ_SACT01000001.1"/>
</dbReference>
<evidence type="ECO:0000256" key="9">
    <source>
        <dbReference type="ARBA" id="ARBA00023136"/>
    </source>
</evidence>
<keyword evidence="17" id="KW-1185">Reference proteome</keyword>
<evidence type="ECO:0000256" key="1">
    <source>
        <dbReference type="ARBA" id="ARBA00004651"/>
    </source>
</evidence>
<keyword evidence="5" id="KW-0204">Cytolysis</keyword>
<dbReference type="InterPro" id="IPR003439">
    <property type="entry name" value="ABC_transporter-like_ATP-bd"/>
</dbReference>
<evidence type="ECO:0000259" key="15">
    <source>
        <dbReference type="PROSITE" id="PS50929"/>
    </source>
</evidence>
<dbReference type="SUPFAM" id="SSF52540">
    <property type="entry name" value="P-loop containing nucleoside triphosphate hydrolases"/>
    <property type="match status" value="1"/>
</dbReference>
<dbReference type="SMART" id="SM00382">
    <property type="entry name" value="AAA"/>
    <property type="match status" value="1"/>
</dbReference>
<keyword evidence="3" id="KW-1003">Cell membrane</keyword>
<dbReference type="GO" id="GO:0005886">
    <property type="term" value="C:plasma membrane"/>
    <property type="evidence" value="ECO:0007669"/>
    <property type="project" value="UniProtKB-SubCell"/>
</dbReference>
<dbReference type="Gene3D" id="1.20.1560.10">
    <property type="entry name" value="ABC transporter type 1, transmembrane domain"/>
    <property type="match status" value="1"/>
</dbReference>
<keyword evidence="8 13" id="KW-1133">Transmembrane helix</keyword>
<evidence type="ECO:0000256" key="4">
    <source>
        <dbReference type="ARBA" id="ARBA00022692"/>
    </source>
</evidence>
<dbReference type="Pfam" id="PF00005">
    <property type="entry name" value="ABC_tran"/>
    <property type="match status" value="1"/>
</dbReference>
<dbReference type="InterPro" id="IPR003593">
    <property type="entry name" value="AAA+_ATPase"/>
</dbReference>
<dbReference type="InterPro" id="IPR039421">
    <property type="entry name" value="Type_1_exporter"/>
</dbReference>
<evidence type="ECO:0000256" key="10">
    <source>
        <dbReference type="ARBA" id="ARBA00055355"/>
    </source>
</evidence>
<comment type="subcellular location">
    <subcellularLocation>
        <location evidence="1">Cell membrane</location>
        <topology evidence="1">Multi-pass membrane protein</topology>
    </subcellularLocation>
</comment>
<accession>A0A437JZN6</accession>
<keyword evidence="7 16" id="KW-0067">ATP-binding</keyword>
<evidence type="ECO:0000256" key="5">
    <source>
        <dbReference type="ARBA" id="ARBA00022735"/>
    </source>
</evidence>
<dbReference type="InterPro" id="IPR027417">
    <property type="entry name" value="P-loop_NTPase"/>
</dbReference>
<gene>
    <name evidence="16" type="ORF">ENE75_01005</name>
</gene>
<evidence type="ECO:0000256" key="3">
    <source>
        <dbReference type="ARBA" id="ARBA00022475"/>
    </source>
</evidence>
<dbReference type="EMBL" id="SACT01000001">
    <property type="protein sequence ID" value="RVT53512.1"/>
    <property type="molecule type" value="Genomic_DNA"/>
</dbReference>
<comment type="similarity">
    <text evidence="11">Belongs to the ABC transporter superfamily. Cyclolysin exporter (TC 3.A.1.109.2) family.</text>
</comment>
<dbReference type="Proteomes" id="UP000288178">
    <property type="component" value="Unassembled WGS sequence"/>
</dbReference>
<dbReference type="InterPro" id="IPR011527">
    <property type="entry name" value="ABC1_TM_dom"/>
</dbReference>
<dbReference type="GO" id="GO:0015421">
    <property type="term" value="F:ABC-type oligopeptide transporter activity"/>
    <property type="evidence" value="ECO:0007669"/>
    <property type="project" value="TreeGrafter"/>
</dbReference>
<keyword evidence="9 13" id="KW-0472">Membrane</keyword>
<dbReference type="GO" id="GO:0031640">
    <property type="term" value="P:killing of cells of another organism"/>
    <property type="evidence" value="ECO:0007669"/>
    <property type="project" value="UniProtKB-KW"/>
</dbReference>
<name>A0A437JZN6_9BURK</name>
<sequence length="586" mass="62596">MAVTPGVRRVRRVVGDTLRANRRAAVLALAALAGTVVVELAAPWPLKLILDQVLLGQPLPAHFAPLAPLFAAGAWPALTALALSIAAIALAAGVLGYVQLLCTARIGQQVTWRLRGELFAHLQGQSLAWHRQARTGELLTKVAGDTAMLRDVVAEAALTLLRHALTLAGMLTLMLMLNLRLGLVVAATLPPLLLAIFLLNRRVKERARQQRKLEGRMGSRLAEVLSSIALVQAFGRGQWEQRRFRDETAANAESGLRAAAAHAAVVRTVTVLAAAGTAITVLFGAAEVLAGRLAPGELLVFLAYVTAMFKPVRDGAKLSARFARAGASLQRVQALFDAEPEITDAPDARAMPVPAGEIAFEDVHYSAGGRPVLRGLSLRIAPGEHVALLGASGAGKSTLLALLLRLAEPDSGRILIDGADIHGFTRDSLRRHFGVVLQEHLLLAESVHANIAYGRPEATRAEIVAVAEAACADAFIRQLPQGYDTVLGERGAPLSGGQRQRLCLARALLCRPAVLVMDEPTAAVDDDAARAMHAAVARVHAGRTMLVITHDERGLDRWDRVLRLHDGRVSELQPRPPLTLVEPRHA</sequence>
<keyword evidence="2" id="KW-0813">Transport</keyword>
<evidence type="ECO:0000256" key="8">
    <source>
        <dbReference type="ARBA" id="ARBA00022989"/>
    </source>
</evidence>
<feature type="transmembrane region" description="Helical" evidence="13">
    <location>
        <begin position="156"/>
        <end position="175"/>
    </location>
</feature>
<dbReference type="PROSITE" id="PS00211">
    <property type="entry name" value="ABC_TRANSPORTER_1"/>
    <property type="match status" value="1"/>
</dbReference>
<dbReference type="AlphaFoldDB" id="A0A437JZN6"/>
<dbReference type="InterPro" id="IPR017871">
    <property type="entry name" value="ABC_transporter-like_CS"/>
</dbReference>
<keyword evidence="6" id="KW-0547">Nucleotide-binding</keyword>
<dbReference type="PROSITE" id="PS50893">
    <property type="entry name" value="ABC_TRANSPORTER_2"/>
    <property type="match status" value="1"/>
</dbReference>
<dbReference type="PROSITE" id="PS50929">
    <property type="entry name" value="ABC_TM1F"/>
    <property type="match status" value="1"/>
</dbReference>
<feature type="transmembrane region" description="Helical" evidence="13">
    <location>
        <begin position="24"/>
        <end position="46"/>
    </location>
</feature>
<feature type="domain" description="ABC transmembrane type-1" evidence="15">
    <location>
        <begin position="26"/>
        <end position="324"/>
    </location>
</feature>
<dbReference type="Pfam" id="PF00664">
    <property type="entry name" value="ABC_membrane"/>
    <property type="match status" value="1"/>
</dbReference>
<dbReference type="GO" id="GO:0016887">
    <property type="term" value="F:ATP hydrolysis activity"/>
    <property type="evidence" value="ECO:0007669"/>
    <property type="project" value="InterPro"/>
</dbReference>
<dbReference type="GO" id="GO:0005524">
    <property type="term" value="F:ATP binding"/>
    <property type="evidence" value="ECO:0007669"/>
    <property type="project" value="UniProtKB-KW"/>
</dbReference>
<evidence type="ECO:0000259" key="14">
    <source>
        <dbReference type="PROSITE" id="PS50893"/>
    </source>
</evidence>
<keyword evidence="4 13" id="KW-0812">Transmembrane</keyword>
<evidence type="ECO:0000256" key="11">
    <source>
        <dbReference type="ARBA" id="ARBA00061173"/>
    </source>
</evidence>
<dbReference type="InterPro" id="IPR036640">
    <property type="entry name" value="ABC1_TM_sf"/>
</dbReference>
<proteinExistence type="inferred from homology"/>
<evidence type="ECO:0000256" key="6">
    <source>
        <dbReference type="ARBA" id="ARBA00022741"/>
    </source>
</evidence>
<dbReference type="FunFam" id="3.40.50.300:FF:000299">
    <property type="entry name" value="ABC transporter ATP-binding protein/permease"/>
    <property type="match status" value="1"/>
</dbReference>
<evidence type="ECO:0000256" key="7">
    <source>
        <dbReference type="ARBA" id="ARBA00022840"/>
    </source>
</evidence>
<dbReference type="OrthoDB" id="8554730at2"/>
<dbReference type="Gene3D" id="3.40.50.300">
    <property type="entry name" value="P-loop containing nucleotide triphosphate hydrolases"/>
    <property type="match status" value="1"/>
</dbReference>
<protein>
    <recommendedName>
        <fullName evidence="12">Cyclolysin secretion/processing ATP-binding protein CyaB</fullName>
    </recommendedName>
</protein>
<evidence type="ECO:0000313" key="17">
    <source>
        <dbReference type="Proteomes" id="UP000288178"/>
    </source>
</evidence>
<feature type="transmembrane region" description="Helical" evidence="13">
    <location>
        <begin position="259"/>
        <end position="283"/>
    </location>
</feature>
<dbReference type="CDD" id="cd18564">
    <property type="entry name" value="ABC_6TM_exporter_like"/>
    <property type="match status" value="1"/>
</dbReference>
<comment type="function">
    <text evidence="10">Involved in the export of calmodulin-sensitive adenylate cyclase-hemolysin (cyclolysin).</text>
</comment>
<evidence type="ECO:0000256" key="13">
    <source>
        <dbReference type="SAM" id="Phobius"/>
    </source>
</evidence>
<comment type="caution">
    <text evidence="16">The sequence shown here is derived from an EMBL/GenBank/DDBJ whole genome shotgun (WGS) entry which is preliminary data.</text>
</comment>
<feature type="domain" description="ABC transporter" evidence="14">
    <location>
        <begin position="358"/>
        <end position="585"/>
    </location>
</feature>
<feature type="transmembrane region" description="Helical" evidence="13">
    <location>
        <begin position="66"/>
        <end position="98"/>
    </location>
</feature>
<dbReference type="PANTHER" id="PTHR43394:SF1">
    <property type="entry name" value="ATP-BINDING CASSETTE SUB-FAMILY B MEMBER 10, MITOCHONDRIAL"/>
    <property type="match status" value="1"/>
</dbReference>
<organism evidence="16 17">
    <name type="scientific">Rubrivivax albus</name>
    <dbReference type="NCBI Taxonomy" id="2499835"/>
    <lineage>
        <taxon>Bacteria</taxon>
        <taxon>Pseudomonadati</taxon>
        <taxon>Pseudomonadota</taxon>
        <taxon>Betaproteobacteria</taxon>
        <taxon>Burkholderiales</taxon>
        <taxon>Sphaerotilaceae</taxon>
        <taxon>Rubrivivax</taxon>
    </lineage>
</organism>
<evidence type="ECO:0000256" key="12">
    <source>
        <dbReference type="ARBA" id="ARBA00072252"/>
    </source>
</evidence>
<reference evidence="16 17" key="1">
    <citation type="submission" date="2019-01" db="EMBL/GenBank/DDBJ databases">
        <authorList>
            <person name="Chen W.-M."/>
        </authorList>
    </citation>
    <scope>NUCLEOTIDE SEQUENCE [LARGE SCALE GENOMIC DNA]</scope>
    <source>
        <strain evidence="16 17">ICH-3</strain>
    </source>
</reference>
<keyword evidence="5" id="KW-0354">Hemolysis</keyword>
<dbReference type="SUPFAM" id="SSF90123">
    <property type="entry name" value="ABC transporter transmembrane region"/>
    <property type="match status" value="1"/>
</dbReference>
<evidence type="ECO:0000256" key="2">
    <source>
        <dbReference type="ARBA" id="ARBA00022448"/>
    </source>
</evidence>
<dbReference type="PANTHER" id="PTHR43394">
    <property type="entry name" value="ATP-DEPENDENT PERMEASE MDL1, MITOCHONDRIAL"/>
    <property type="match status" value="1"/>
</dbReference>
<evidence type="ECO:0000313" key="16">
    <source>
        <dbReference type="EMBL" id="RVT53512.1"/>
    </source>
</evidence>
<feature type="transmembrane region" description="Helical" evidence="13">
    <location>
        <begin position="181"/>
        <end position="200"/>
    </location>
</feature>